<dbReference type="EMBL" id="BAABZQ010000001">
    <property type="protein sequence ID" value="GAA6499443.1"/>
    <property type="molecule type" value="Genomic_DNA"/>
</dbReference>
<sequence>MLEKEIEKILVKEVSKLGGRAFKWTSPGNDGVPDRIVILPGERPYFVELKSETGRLSALQQIQIDRLQDLKQPVFVVKGINGLSQFFQDIGQEEVSKAIDCKYDL</sequence>
<reference evidence="5 6" key="1">
    <citation type="submission" date="2024-04" db="EMBL/GenBank/DDBJ databases">
        <title>Defined microbial consortia suppress multidrug-resistant proinflammatory Enterobacteriaceae via ecological control.</title>
        <authorList>
            <person name="Furuichi M."/>
            <person name="Kawaguchi T."/>
            <person name="Pust M."/>
            <person name="Yasuma K."/>
            <person name="Plichta D."/>
            <person name="Hasegawa N."/>
            <person name="Ohya T."/>
            <person name="Bhattarai S."/>
            <person name="Sasajima S."/>
            <person name="Aoto Y."/>
            <person name="Tuganbaev T."/>
            <person name="Yaginuma M."/>
            <person name="Ueda M."/>
            <person name="Okahashi N."/>
            <person name="Amafuji K."/>
            <person name="Kiridooshi Y."/>
            <person name="Sugita K."/>
            <person name="Strazar M."/>
            <person name="Skelly A."/>
            <person name="Suda W."/>
            <person name="Hattori M."/>
            <person name="Nakamoto N."/>
            <person name="Caballero S."/>
            <person name="Norman J."/>
            <person name="Olle B."/>
            <person name="Tanoue T."/>
            <person name="Arita M."/>
            <person name="Bucci V."/>
            <person name="Atarashi K."/>
            <person name="Xavier R."/>
            <person name="Honda K."/>
        </authorList>
    </citation>
    <scope>NUCLEOTIDE SEQUENCE [LARGE SCALE GENOMIC DNA]</scope>
    <source>
        <strain evidence="6">k34-0107-D12</strain>
    </source>
</reference>
<evidence type="ECO:0000313" key="6">
    <source>
        <dbReference type="Proteomes" id="UP001600941"/>
    </source>
</evidence>
<dbReference type="SMART" id="SM00990">
    <property type="entry name" value="VRR_NUC"/>
    <property type="match status" value="1"/>
</dbReference>
<organism evidence="5 6">
    <name type="scientific">Blautia parvula</name>
    <dbReference type="NCBI Taxonomy" id="2877527"/>
    <lineage>
        <taxon>Bacteria</taxon>
        <taxon>Bacillati</taxon>
        <taxon>Bacillota</taxon>
        <taxon>Clostridia</taxon>
        <taxon>Lachnospirales</taxon>
        <taxon>Lachnospiraceae</taxon>
        <taxon>Blautia</taxon>
    </lineage>
</organism>
<dbReference type="InterPro" id="IPR014883">
    <property type="entry name" value="VRR_NUC"/>
</dbReference>
<evidence type="ECO:0000256" key="1">
    <source>
        <dbReference type="ARBA" id="ARBA00001946"/>
    </source>
</evidence>
<dbReference type="Gene3D" id="3.40.1350.10">
    <property type="match status" value="1"/>
</dbReference>
<keyword evidence="3" id="KW-0378">Hydrolase</keyword>
<comment type="caution">
    <text evidence="5">The sequence shown here is derived from an EMBL/GenBank/DDBJ whole genome shotgun (WGS) entry which is preliminary data.</text>
</comment>
<proteinExistence type="predicted"/>
<dbReference type="RefSeq" id="WP_317430503.1">
    <property type="nucleotide sequence ID" value="NZ_BAABZQ010000001.1"/>
</dbReference>
<evidence type="ECO:0000256" key="2">
    <source>
        <dbReference type="ARBA" id="ARBA00022722"/>
    </source>
</evidence>
<dbReference type="InterPro" id="IPR011856">
    <property type="entry name" value="tRNA_endonuc-like_dom_sf"/>
</dbReference>
<accession>A0ABQ0BSD0</accession>
<keyword evidence="6" id="KW-1185">Reference proteome</keyword>
<evidence type="ECO:0000256" key="3">
    <source>
        <dbReference type="ARBA" id="ARBA00022801"/>
    </source>
</evidence>
<protein>
    <recommendedName>
        <fullName evidence="4">VRR-NUC domain-containing protein</fullName>
    </recommendedName>
</protein>
<gene>
    <name evidence="5" type="ORF">K340107D12_22590</name>
</gene>
<evidence type="ECO:0000259" key="4">
    <source>
        <dbReference type="SMART" id="SM00990"/>
    </source>
</evidence>
<feature type="domain" description="VRR-NUC" evidence="4">
    <location>
        <begin position="1"/>
        <end position="81"/>
    </location>
</feature>
<dbReference type="Proteomes" id="UP001600941">
    <property type="component" value="Unassembled WGS sequence"/>
</dbReference>
<name>A0ABQ0BSD0_9FIRM</name>
<evidence type="ECO:0000313" key="5">
    <source>
        <dbReference type="EMBL" id="GAA6499443.1"/>
    </source>
</evidence>
<dbReference type="Pfam" id="PF08774">
    <property type="entry name" value="VRR_NUC"/>
    <property type="match status" value="1"/>
</dbReference>
<keyword evidence="2" id="KW-0540">Nuclease</keyword>
<comment type="cofactor">
    <cofactor evidence="1">
        <name>Mg(2+)</name>
        <dbReference type="ChEBI" id="CHEBI:18420"/>
    </cofactor>
</comment>